<dbReference type="Gene3D" id="3.40.50.1820">
    <property type="entry name" value="alpha/beta hydrolase"/>
    <property type="match status" value="1"/>
</dbReference>
<sequence>MEKIYNKKKTISKGEFLKKSKEINPLLKKIQKNINVDAGYGSFFITSTNFKLFNREWVPKNITPSSKVIICIHGMHSHGEKFVLLADKFVNFNWVTIAVDLRGHGLSWDKFEERGDIENYSLWISDLKEFFKYISEKYKNLPLHIISESMGSAISILVAIKNPSLLKSLILLSPALKPWAVTEISLIQKAFTYGLIGGAEKQIILNKAKGRFSTNSEEYIQYQLNDPFRLDKVSPRYYFQIIKMIHQLKALDFNNFYPTLIFFGGSDHIIDFTGLKELIYRLKIRDKGLHYIPKASHELLTDHQAIKYNLYKKIISWIQMH</sequence>
<dbReference type="SUPFAM" id="SSF53474">
    <property type="entry name" value="alpha/beta-Hydrolases"/>
    <property type="match status" value="1"/>
</dbReference>
<dbReference type="InterPro" id="IPR051044">
    <property type="entry name" value="MAG_DAG_Lipase"/>
</dbReference>
<dbReference type="InterPro" id="IPR029058">
    <property type="entry name" value="AB_hydrolase_fold"/>
</dbReference>
<dbReference type="InterPro" id="IPR022742">
    <property type="entry name" value="Hydrolase_4"/>
</dbReference>
<reference evidence="2 3" key="2">
    <citation type="journal article" date="2024" name="Int. J. Syst. Evol. Microbiol.">
        <title>Promethearchaeum syntrophicum gen. nov., sp. nov., an anaerobic, obligately syntrophic archaeon, the first isolate of the lineage 'Asgard' archaea, and proposal of the new archaeal phylum Promethearchaeota phyl. nov. and kingdom Promethearchaeati regn. nov.</title>
        <authorList>
            <person name="Imachi H."/>
            <person name="Nobu M.K."/>
            <person name="Kato S."/>
            <person name="Takaki Y."/>
            <person name="Miyazaki M."/>
            <person name="Miyata M."/>
            <person name="Ogawara M."/>
            <person name="Saito Y."/>
            <person name="Sakai S."/>
            <person name="Tahara Y.O."/>
            <person name="Takano Y."/>
            <person name="Tasumi E."/>
            <person name="Uematsu K."/>
            <person name="Yoshimura T."/>
            <person name="Itoh T."/>
            <person name="Ohkuma M."/>
            <person name="Takai K."/>
        </authorList>
    </citation>
    <scope>NUCLEOTIDE SEQUENCE [LARGE SCALE GENOMIC DNA]</scope>
    <source>
        <strain evidence="2 3">MK-D1</strain>
    </source>
</reference>
<accession>A0A5B9DEK0</accession>
<evidence type="ECO:0000259" key="1">
    <source>
        <dbReference type="Pfam" id="PF12146"/>
    </source>
</evidence>
<dbReference type="PRINTS" id="PR00111">
    <property type="entry name" value="ABHYDROLASE"/>
</dbReference>
<dbReference type="InterPro" id="IPR000073">
    <property type="entry name" value="AB_hydrolase_1"/>
</dbReference>
<dbReference type="Proteomes" id="UP000321408">
    <property type="component" value="Chromosome"/>
</dbReference>
<dbReference type="Pfam" id="PF12146">
    <property type="entry name" value="Hydrolase_4"/>
    <property type="match status" value="1"/>
</dbReference>
<protein>
    <submittedName>
        <fullName evidence="2">Alpha/beta fold hydrolase</fullName>
    </submittedName>
</protein>
<proteinExistence type="predicted"/>
<dbReference type="PANTHER" id="PTHR11614">
    <property type="entry name" value="PHOSPHOLIPASE-RELATED"/>
    <property type="match status" value="1"/>
</dbReference>
<name>A0A5B9DEK0_9ARCH</name>
<evidence type="ECO:0000313" key="3">
    <source>
        <dbReference type="Proteomes" id="UP000321408"/>
    </source>
</evidence>
<dbReference type="EMBL" id="CP042905">
    <property type="protein sequence ID" value="QEE17668.1"/>
    <property type="molecule type" value="Genomic_DNA"/>
</dbReference>
<dbReference type="AlphaFoldDB" id="A0A5B9DEK0"/>
<feature type="domain" description="Serine aminopeptidase S33" evidence="1">
    <location>
        <begin position="65"/>
        <end position="303"/>
    </location>
</feature>
<keyword evidence="3" id="KW-1185">Reference proteome</keyword>
<dbReference type="KEGG" id="psyt:DSAG12_03505"/>
<dbReference type="RefSeq" id="WP_147664556.1">
    <property type="nucleotide sequence ID" value="NZ_CP042905.2"/>
</dbReference>
<organism evidence="2 3">
    <name type="scientific">Promethearchaeum syntrophicum</name>
    <dbReference type="NCBI Taxonomy" id="2594042"/>
    <lineage>
        <taxon>Archaea</taxon>
        <taxon>Promethearchaeati</taxon>
        <taxon>Promethearchaeota</taxon>
        <taxon>Promethearchaeia</taxon>
        <taxon>Promethearchaeales</taxon>
        <taxon>Promethearchaeaceae</taxon>
        <taxon>Promethearchaeum</taxon>
    </lineage>
</organism>
<evidence type="ECO:0000313" key="2">
    <source>
        <dbReference type="EMBL" id="QEE17668.1"/>
    </source>
</evidence>
<gene>
    <name evidence="2" type="ORF">DSAG12_03505</name>
</gene>
<reference evidence="2 3" key="1">
    <citation type="journal article" date="2020" name="Nature">
        <title>Isolation of an archaeon at the prokaryote-eukaryote interface.</title>
        <authorList>
            <person name="Imachi H."/>
            <person name="Nobu M.K."/>
            <person name="Nakahara N."/>
            <person name="Morono Y."/>
            <person name="Ogawara M."/>
            <person name="Takaki Y."/>
            <person name="Takano Y."/>
            <person name="Uematsu K."/>
            <person name="Ikuta T."/>
            <person name="Ito M."/>
            <person name="Matsui Y."/>
            <person name="Miyazaki M."/>
            <person name="Murata K."/>
            <person name="Saito Y."/>
            <person name="Sakai S."/>
            <person name="Song C."/>
            <person name="Tasumi E."/>
            <person name="Yamanaka Y."/>
            <person name="Yamaguchi T."/>
            <person name="Kamagata Y."/>
            <person name="Tamaki H."/>
            <person name="Takai K."/>
        </authorList>
    </citation>
    <scope>NUCLEOTIDE SEQUENCE [LARGE SCALE GENOMIC DNA]</scope>
    <source>
        <strain evidence="2 3">MK-D1</strain>
    </source>
</reference>
<dbReference type="GeneID" id="41331476"/>
<keyword evidence="2" id="KW-0378">Hydrolase</keyword>